<accession>A0AAQ3JJL8</accession>
<evidence type="ECO:0000256" key="2">
    <source>
        <dbReference type="ARBA" id="ARBA00022475"/>
    </source>
</evidence>
<evidence type="ECO:0000256" key="3">
    <source>
        <dbReference type="ARBA" id="ARBA00022692"/>
    </source>
</evidence>
<dbReference type="AlphaFoldDB" id="A0AAQ3JJL8"/>
<feature type="transmembrane region" description="Helical" evidence="6">
    <location>
        <begin position="410"/>
        <end position="430"/>
    </location>
</feature>
<feature type="transmembrane region" description="Helical" evidence="6">
    <location>
        <begin position="54"/>
        <end position="72"/>
    </location>
</feature>
<feature type="transmembrane region" description="Helical" evidence="6">
    <location>
        <begin position="140"/>
        <end position="164"/>
    </location>
</feature>
<keyword evidence="3 6" id="KW-0812">Transmembrane</keyword>
<evidence type="ECO:0000256" key="1">
    <source>
        <dbReference type="ARBA" id="ARBA00004651"/>
    </source>
</evidence>
<dbReference type="Proteomes" id="UP001243496">
    <property type="component" value="Chromosome"/>
</dbReference>
<dbReference type="PANTHER" id="PTHR30250">
    <property type="entry name" value="PST FAMILY PREDICTED COLANIC ACID TRANSPORTER"/>
    <property type="match status" value="1"/>
</dbReference>
<keyword evidence="2" id="KW-1003">Cell membrane</keyword>
<evidence type="ECO:0000256" key="5">
    <source>
        <dbReference type="ARBA" id="ARBA00023136"/>
    </source>
</evidence>
<evidence type="ECO:0000313" key="8">
    <source>
        <dbReference type="Proteomes" id="UP001243496"/>
    </source>
</evidence>
<evidence type="ECO:0000313" key="7">
    <source>
        <dbReference type="EMBL" id="WMD17200.1"/>
    </source>
</evidence>
<dbReference type="GeneID" id="92740454"/>
<gene>
    <name evidence="7" type="ORF">RBI15_03575</name>
</gene>
<organism evidence="7 8">
    <name type="scientific">Anaerostipes hadrus</name>
    <dbReference type="NCBI Taxonomy" id="649756"/>
    <lineage>
        <taxon>Bacteria</taxon>
        <taxon>Bacillati</taxon>
        <taxon>Bacillota</taxon>
        <taxon>Clostridia</taxon>
        <taxon>Lachnospirales</taxon>
        <taxon>Lachnospiraceae</taxon>
        <taxon>Anaerostipes</taxon>
    </lineage>
</organism>
<dbReference type="EMBL" id="CP132968">
    <property type="protein sequence ID" value="WMD17200.1"/>
    <property type="molecule type" value="Genomic_DNA"/>
</dbReference>
<feature type="transmembrane region" description="Helical" evidence="6">
    <location>
        <begin position="170"/>
        <end position="188"/>
    </location>
</feature>
<protein>
    <submittedName>
        <fullName evidence="7">Oligosaccharide flippase family protein</fullName>
    </submittedName>
</protein>
<name>A0AAQ3JJL8_ANAHA</name>
<dbReference type="Pfam" id="PF01943">
    <property type="entry name" value="Polysacc_synt"/>
    <property type="match status" value="1"/>
</dbReference>
<feature type="transmembrane region" description="Helical" evidence="6">
    <location>
        <begin position="246"/>
        <end position="270"/>
    </location>
</feature>
<feature type="transmembrane region" description="Helical" evidence="6">
    <location>
        <begin position="291"/>
        <end position="314"/>
    </location>
</feature>
<dbReference type="RefSeq" id="WP_209290751.1">
    <property type="nucleotide sequence ID" value="NZ_CP132968.1"/>
</dbReference>
<reference evidence="7" key="1">
    <citation type="submission" date="2023-08" db="EMBL/GenBank/DDBJ databases">
        <title>Complete Genome Sequences of butyrate producing Anaerostipes hadrus strains BA1 and GIF7 isolated from the terminal ileum of a healthy lean male.</title>
        <authorList>
            <person name="Low A."/>
            <person name="Sheludchenko M."/>
            <person name="Cheng H.E."/>
            <person name="Koh X.Q."/>
            <person name="Lee J."/>
        </authorList>
    </citation>
    <scope>NUCLEOTIDE SEQUENCE</scope>
    <source>
        <strain evidence="7">BA1</strain>
    </source>
</reference>
<keyword evidence="4 6" id="KW-1133">Transmembrane helix</keyword>
<comment type="subcellular location">
    <subcellularLocation>
        <location evidence="1">Cell membrane</location>
        <topology evidence="1">Multi-pass membrane protein</topology>
    </subcellularLocation>
</comment>
<feature type="transmembrane region" description="Helical" evidence="6">
    <location>
        <begin position="209"/>
        <end position="226"/>
    </location>
</feature>
<sequence>MKNKSKRLINNTIIFFIGSLGSKFIQFFLVPLYTYVLTTEQYGVTEIVLTASNVLMPVFSLSIADGLLRFGLDKNWKKEDVLKTSLVIVFIGTICSILFIPVFASYDGLKHWMSYFLLILNFRIYRDVFAINLKINDKNLYFAIDSIIYTFALCGFSVLFLTILKMGIKGYFLSYVVANIVSIINLIIVGKPLRDLTNGKIHKSLLHDLIIYSIPMIANGIAWWVITASDRFILQYYEGASSVGIYSVASKIPTLISTFSSVFMQAWIISAVTEYDEDREKHFYSNVFHKYYVAMFVAATCLISVARIFMRFYVSPDFQIAWKYTPLLISGAIYSGMFGFFVGIYAAAKNSKSVTMTTVVGALINIILNCVFIPVIGIQGAVIATYIAWLVTTVIRIIDTRKILKFFIDYKKLAILMIINVIHCICIINFEIKYSLIISVIIFGVIYSIEHSMINEILAQGKKILLNKIRLGK</sequence>
<feature type="transmembrane region" description="Helical" evidence="6">
    <location>
        <begin position="326"/>
        <end position="347"/>
    </location>
</feature>
<keyword evidence="5 6" id="KW-0472">Membrane</keyword>
<dbReference type="GO" id="GO:0005886">
    <property type="term" value="C:plasma membrane"/>
    <property type="evidence" value="ECO:0007669"/>
    <property type="project" value="UniProtKB-SubCell"/>
</dbReference>
<dbReference type="InterPro" id="IPR050833">
    <property type="entry name" value="Poly_Biosynth_Transport"/>
</dbReference>
<proteinExistence type="predicted"/>
<evidence type="ECO:0000256" key="4">
    <source>
        <dbReference type="ARBA" id="ARBA00022989"/>
    </source>
</evidence>
<feature type="transmembrane region" description="Helical" evidence="6">
    <location>
        <begin position="436"/>
        <end position="458"/>
    </location>
</feature>
<feature type="transmembrane region" description="Helical" evidence="6">
    <location>
        <begin position="84"/>
        <end position="106"/>
    </location>
</feature>
<feature type="transmembrane region" description="Helical" evidence="6">
    <location>
        <begin position="12"/>
        <end position="34"/>
    </location>
</feature>
<evidence type="ECO:0000256" key="6">
    <source>
        <dbReference type="SAM" id="Phobius"/>
    </source>
</evidence>
<feature type="transmembrane region" description="Helical" evidence="6">
    <location>
        <begin position="354"/>
        <end position="375"/>
    </location>
</feature>
<dbReference type="PANTHER" id="PTHR30250:SF11">
    <property type="entry name" value="O-ANTIGEN TRANSPORTER-RELATED"/>
    <property type="match status" value="1"/>
</dbReference>
<dbReference type="InterPro" id="IPR002797">
    <property type="entry name" value="Polysacc_synth"/>
</dbReference>